<accession>A0ABR2H1D4</accession>
<name>A0ABR2H1D4_9EUKA</name>
<gene>
    <name evidence="2" type="ORF">M9Y10_031299</name>
</gene>
<evidence type="ECO:0000313" key="2">
    <source>
        <dbReference type="EMBL" id="KAK8840014.1"/>
    </source>
</evidence>
<dbReference type="Gene3D" id="3.90.75.20">
    <property type="match status" value="1"/>
</dbReference>
<sequence>MSYVELVDHSNYEILNEYPFTIRRKDNHYEVSESLRCGYPRIKLNGKDYNKHILIAKLFIPNDDPEHKTQVDHINHDRTDYHIDNLRWVTPSQNQLNKTGRRDIKYEYFDDIPDESTVVDFYETRNDIKYFDESRYYYYYDDETDEDLFYGRVKDDLYRKLHINVNKSGSQFIRCIDINGKYVSLYINRFKQQHDLI</sequence>
<proteinExistence type="predicted"/>
<organism evidence="2 3">
    <name type="scientific">Tritrichomonas musculus</name>
    <dbReference type="NCBI Taxonomy" id="1915356"/>
    <lineage>
        <taxon>Eukaryota</taxon>
        <taxon>Metamonada</taxon>
        <taxon>Parabasalia</taxon>
        <taxon>Tritrichomonadida</taxon>
        <taxon>Tritrichomonadidae</taxon>
        <taxon>Tritrichomonas</taxon>
    </lineage>
</organism>
<dbReference type="InterPro" id="IPR044925">
    <property type="entry name" value="His-Me_finger_sf"/>
</dbReference>
<feature type="domain" description="HNH nuclease" evidence="1">
    <location>
        <begin position="50"/>
        <end position="95"/>
    </location>
</feature>
<dbReference type="SUPFAM" id="SSF54060">
    <property type="entry name" value="His-Me finger endonucleases"/>
    <property type="match status" value="1"/>
</dbReference>
<dbReference type="InterPro" id="IPR003615">
    <property type="entry name" value="HNH_nuc"/>
</dbReference>
<dbReference type="Pfam" id="PF13392">
    <property type="entry name" value="HNH_3"/>
    <property type="match status" value="1"/>
</dbReference>
<dbReference type="EMBL" id="JAPFFF010000049">
    <property type="protein sequence ID" value="KAK8840014.1"/>
    <property type="molecule type" value="Genomic_DNA"/>
</dbReference>
<evidence type="ECO:0000313" key="3">
    <source>
        <dbReference type="Proteomes" id="UP001470230"/>
    </source>
</evidence>
<comment type="caution">
    <text evidence="2">The sequence shown here is derived from an EMBL/GenBank/DDBJ whole genome shotgun (WGS) entry which is preliminary data.</text>
</comment>
<reference evidence="2 3" key="1">
    <citation type="submission" date="2024-04" db="EMBL/GenBank/DDBJ databases">
        <title>Tritrichomonas musculus Genome.</title>
        <authorList>
            <person name="Alves-Ferreira E."/>
            <person name="Grigg M."/>
            <person name="Lorenzi H."/>
            <person name="Galac M."/>
        </authorList>
    </citation>
    <scope>NUCLEOTIDE SEQUENCE [LARGE SCALE GENOMIC DNA]</scope>
    <source>
        <strain evidence="2 3">EAF2021</strain>
    </source>
</reference>
<protein>
    <recommendedName>
        <fullName evidence="1">HNH nuclease domain-containing protein</fullName>
    </recommendedName>
</protein>
<evidence type="ECO:0000259" key="1">
    <source>
        <dbReference type="Pfam" id="PF13392"/>
    </source>
</evidence>
<dbReference type="Proteomes" id="UP001470230">
    <property type="component" value="Unassembled WGS sequence"/>
</dbReference>
<keyword evidence="3" id="KW-1185">Reference proteome</keyword>